<comment type="caution">
    <text evidence="1">The sequence shown here is derived from an EMBL/GenBank/DDBJ whole genome shotgun (WGS) entry which is preliminary data.</text>
</comment>
<keyword evidence="2" id="KW-1185">Reference proteome</keyword>
<name>A0A6G1C8A7_9ORYZ</name>
<dbReference type="OrthoDB" id="690436at2759"/>
<reference evidence="1 2" key="1">
    <citation type="submission" date="2019-11" db="EMBL/GenBank/DDBJ databases">
        <title>Whole genome sequence of Oryza granulata.</title>
        <authorList>
            <person name="Li W."/>
        </authorList>
    </citation>
    <scope>NUCLEOTIDE SEQUENCE [LARGE SCALE GENOMIC DNA]</scope>
    <source>
        <strain evidence="2">cv. Menghai</strain>
        <tissue evidence="1">Leaf</tissue>
    </source>
</reference>
<gene>
    <name evidence="1" type="ORF">E2562_024311</name>
</gene>
<dbReference type="Proteomes" id="UP000479710">
    <property type="component" value="Unassembled WGS sequence"/>
</dbReference>
<dbReference type="EMBL" id="SPHZ02000010">
    <property type="protein sequence ID" value="KAF0896442.1"/>
    <property type="molecule type" value="Genomic_DNA"/>
</dbReference>
<protein>
    <submittedName>
        <fullName evidence="1">Uncharacterized protein</fullName>
    </submittedName>
</protein>
<evidence type="ECO:0000313" key="1">
    <source>
        <dbReference type="EMBL" id="KAF0896442.1"/>
    </source>
</evidence>
<accession>A0A6G1C8A7</accession>
<dbReference type="AlphaFoldDB" id="A0A6G1C8A7"/>
<sequence>MQLTGNFDLLSSFDRAQDLVYGARNGTQLHIRILNVRYAPELGSESPTIVSVQQLASNGHLVMFCGGWCYVKAGHSDGSLVGKGRMHDDDGLYHHLEYLHIPDNNAVEEDH</sequence>
<proteinExistence type="predicted"/>
<organism evidence="1 2">
    <name type="scientific">Oryza meyeriana var. granulata</name>
    <dbReference type="NCBI Taxonomy" id="110450"/>
    <lineage>
        <taxon>Eukaryota</taxon>
        <taxon>Viridiplantae</taxon>
        <taxon>Streptophyta</taxon>
        <taxon>Embryophyta</taxon>
        <taxon>Tracheophyta</taxon>
        <taxon>Spermatophyta</taxon>
        <taxon>Magnoliopsida</taxon>
        <taxon>Liliopsida</taxon>
        <taxon>Poales</taxon>
        <taxon>Poaceae</taxon>
        <taxon>BOP clade</taxon>
        <taxon>Oryzoideae</taxon>
        <taxon>Oryzeae</taxon>
        <taxon>Oryzinae</taxon>
        <taxon>Oryza</taxon>
        <taxon>Oryza meyeriana</taxon>
    </lineage>
</organism>
<evidence type="ECO:0000313" key="2">
    <source>
        <dbReference type="Proteomes" id="UP000479710"/>
    </source>
</evidence>